<dbReference type="Proteomes" id="UP000652761">
    <property type="component" value="Unassembled WGS sequence"/>
</dbReference>
<keyword evidence="3" id="KW-1185">Reference proteome</keyword>
<dbReference type="InterPro" id="IPR004480">
    <property type="entry name" value="Monothiol_GRX-rel"/>
</dbReference>
<keyword evidence="1" id="KW-0676">Redox-active center</keyword>
<gene>
    <name evidence="2" type="ORF">Taro_055041</name>
</gene>
<dbReference type="Gene3D" id="3.40.30.10">
    <property type="entry name" value="Glutaredoxin"/>
    <property type="match status" value="1"/>
</dbReference>
<accession>A0A843XQA3</accession>
<evidence type="ECO:0000313" key="2">
    <source>
        <dbReference type="EMBL" id="MQM21994.1"/>
    </source>
</evidence>
<evidence type="ECO:0000313" key="3">
    <source>
        <dbReference type="Proteomes" id="UP000652761"/>
    </source>
</evidence>
<dbReference type="AlphaFoldDB" id="A0A843XQA3"/>
<dbReference type="PROSITE" id="PS51354">
    <property type="entry name" value="GLUTAREDOXIN_2"/>
    <property type="match status" value="1"/>
</dbReference>
<organism evidence="2 3">
    <name type="scientific">Colocasia esculenta</name>
    <name type="common">Wild taro</name>
    <name type="synonym">Arum esculentum</name>
    <dbReference type="NCBI Taxonomy" id="4460"/>
    <lineage>
        <taxon>Eukaryota</taxon>
        <taxon>Viridiplantae</taxon>
        <taxon>Streptophyta</taxon>
        <taxon>Embryophyta</taxon>
        <taxon>Tracheophyta</taxon>
        <taxon>Spermatophyta</taxon>
        <taxon>Magnoliopsida</taxon>
        <taxon>Liliopsida</taxon>
        <taxon>Araceae</taxon>
        <taxon>Aroideae</taxon>
        <taxon>Colocasieae</taxon>
        <taxon>Colocasia</taxon>
    </lineage>
</organism>
<sequence>PFCATSHLAGYTEIVLDTSSQGFCIIGGLQVHFSCFCLYAMARLLSNMVLKGVARPTCSFSSVVALETFWHEGVKYSTVSNDTESHDDFKPNNKHADSGISIMDIVEKDVKENPVMIYMKGVPDAPRCGFSALAVRVLKEYGKTP</sequence>
<dbReference type="GO" id="GO:0005759">
    <property type="term" value="C:mitochondrial matrix"/>
    <property type="evidence" value="ECO:0007669"/>
    <property type="project" value="TreeGrafter"/>
</dbReference>
<dbReference type="EMBL" id="NMUH01011927">
    <property type="protein sequence ID" value="MQM21994.1"/>
    <property type="molecule type" value="Genomic_DNA"/>
</dbReference>
<evidence type="ECO:0000256" key="1">
    <source>
        <dbReference type="ARBA" id="ARBA00023284"/>
    </source>
</evidence>
<dbReference type="PANTHER" id="PTHR10293">
    <property type="entry name" value="GLUTAREDOXIN FAMILY MEMBER"/>
    <property type="match status" value="1"/>
</dbReference>
<feature type="non-terminal residue" evidence="2">
    <location>
        <position position="145"/>
    </location>
</feature>
<reference evidence="2" key="1">
    <citation type="submission" date="2017-07" db="EMBL/GenBank/DDBJ databases">
        <title>Taro Niue Genome Assembly and Annotation.</title>
        <authorList>
            <person name="Atibalentja N."/>
            <person name="Keating K."/>
            <person name="Fields C.J."/>
        </authorList>
    </citation>
    <scope>NUCLEOTIDE SEQUENCE</scope>
    <source>
        <strain evidence="2">Niue_2</strain>
        <tissue evidence="2">Leaf</tissue>
    </source>
</reference>
<name>A0A843XQA3_COLES</name>
<dbReference type="InterPro" id="IPR036249">
    <property type="entry name" value="Thioredoxin-like_sf"/>
</dbReference>
<comment type="caution">
    <text evidence="2">The sequence shown here is derived from an EMBL/GenBank/DDBJ whole genome shotgun (WGS) entry which is preliminary data.</text>
</comment>
<proteinExistence type="predicted"/>
<dbReference type="PANTHER" id="PTHR10293:SF16">
    <property type="entry name" value="GLUTAREDOXIN-RELATED PROTEIN 5, MITOCHONDRIAL"/>
    <property type="match status" value="1"/>
</dbReference>
<dbReference type="OrthoDB" id="415696at2759"/>
<protein>
    <submittedName>
        <fullName evidence="2">Uncharacterized protein</fullName>
    </submittedName>
</protein>
<dbReference type="SUPFAM" id="SSF52833">
    <property type="entry name" value="Thioredoxin-like"/>
    <property type="match status" value="1"/>
</dbReference>